<reference evidence="2" key="1">
    <citation type="submission" date="2023-11" db="EMBL/GenBank/DDBJ databases">
        <authorList>
            <person name="Alioto T."/>
            <person name="Alioto T."/>
            <person name="Gomez Garrido J."/>
        </authorList>
    </citation>
    <scope>NUCLEOTIDE SEQUENCE</scope>
</reference>
<dbReference type="EMBL" id="CAVMBE010000051">
    <property type="protein sequence ID" value="CAK4031681.1"/>
    <property type="molecule type" value="Genomic_DNA"/>
</dbReference>
<comment type="caution">
    <text evidence="2">The sequence shown here is derived from an EMBL/GenBank/DDBJ whole genome shotgun (WGS) entry which is preliminary data.</text>
</comment>
<gene>
    <name evidence="2" type="ORF">LECACI_7A006839</name>
</gene>
<feature type="compositionally biased region" description="Low complexity" evidence="1">
    <location>
        <begin position="274"/>
        <end position="291"/>
    </location>
</feature>
<organism evidence="2 3">
    <name type="scientific">Lecanosticta acicola</name>
    <dbReference type="NCBI Taxonomy" id="111012"/>
    <lineage>
        <taxon>Eukaryota</taxon>
        <taxon>Fungi</taxon>
        <taxon>Dikarya</taxon>
        <taxon>Ascomycota</taxon>
        <taxon>Pezizomycotina</taxon>
        <taxon>Dothideomycetes</taxon>
        <taxon>Dothideomycetidae</taxon>
        <taxon>Mycosphaerellales</taxon>
        <taxon>Mycosphaerellaceae</taxon>
        <taxon>Lecanosticta</taxon>
    </lineage>
</organism>
<protein>
    <submittedName>
        <fullName evidence="2">Uncharacterized protein</fullName>
    </submittedName>
</protein>
<accession>A0AAI8Z399</accession>
<proteinExistence type="predicted"/>
<feature type="compositionally biased region" description="Low complexity" evidence="1">
    <location>
        <begin position="358"/>
        <end position="373"/>
    </location>
</feature>
<feature type="region of interest" description="Disordered" evidence="1">
    <location>
        <begin position="265"/>
        <end position="291"/>
    </location>
</feature>
<feature type="compositionally biased region" description="Low complexity" evidence="1">
    <location>
        <begin position="333"/>
        <end position="348"/>
    </location>
</feature>
<name>A0AAI8Z399_9PEZI</name>
<evidence type="ECO:0000313" key="3">
    <source>
        <dbReference type="Proteomes" id="UP001296104"/>
    </source>
</evidence>
<feature type="region of interest" description="Disordered" evidence="1">
    <location>
        <begin position="333"/>
        <end position="373"/>
    </location>
</feature>
<dbReference type="AlphaFoldDB" id="A0AAI8Z399"/>
<sequence>MNGLDLGNGGLGGVHAALGDGGTGVSVGGLGVGSGTGINSNNGIGVGVNGNGDAIPGANSGAGVNVGSQSGGTSDGMNAGGVNGLYHLGGAADASGPPCTVQGGPARLIYFPPPGDGTPIDSEGTAVESPIEAWGNTFNPDYCYLSVETLYATLAPSGTVSAATTVGPTFTNAIFPFRSSEISTLCQSTSSTSASNAGATYAASSSENEAGQVDFGGLSAGAESGEDSCRNIVAPPRFAAVVPEWSGGLFWNLNFEAPIQLSPQVAHGPPPSGGQPCQQCPRPASPASANTPSPTICTAGWDRIPGGPPWSQAVTATTAPSGVRPSMFGHFTPNTTRPGTPTPSGVGPSVYGQFTLQTTSPSTPTPVGTSPATATVGTSLGVAPIGTSPCTTPVGNNSVVAPIGISSGVAPIGSSAVGAPIGASSGVAPLGTGIPNSFTTGPALPPNATATGTSPAPYTGAAANVPVLLDAGRGISSLLVGVLLFSLGIM</sequence>
<dbReference type="Proteomes" id="UP001296104">
    <property type="component" value="Unassembled WGS sequence"/>
</dbReference>
<evidence type="ECO:0000256" key="1">
    <source>
        <dbReference type="SAM" id="MobiDB-lite"/>
    </source>
</evidence>
<keyword evidence="3" id="KW-1185">Reference proteome</keyword>
<evidence type="ECO:0000313" key="2">
    <source>
        <dbReference type="EMBL" id="CAK4031681.1"/>
    </source>
</evidence>